<evidence type="ECO:0000313" key="2">
    <source>
        <dbReference type="EMBL" id="GAA0861872.1"/>
    </source>
</evidence>
<gene>
    <name evidence="2" type="ORF">GCM10009115_06260</name>
</gene>
<keyword evidence="3" id="KW-1185">Reference proteome</keyword>
<feature type="domain" description="Ice-binding protein C-terminal" evidence="1">
    <location>
        <begin position="153"/>
        <end position="177"/>
    </location>
</feature>
<name>A0ABN1LY49_9SPHN</name>
<dbReference type="Pfam" id="PF07589">
    <property type="entry name" value="PEP-CTERM"/>
    <property type="match status" value="1"/>
</dbReference>
<comment type="caution">
    <text evidence="2">The sequence shown here is derived from an EMBL/GenBank/DDBJ whole genome shotgun (WGS) entry which is preliminary data.</text>
</comment>
<sequence length="186" mass="18893">MTICLGGGCAGGNPASNVLFSDNLTGTSINATLNNAPGIVNFSSLEALKTQANGQARIFAADGTLNNPFTISYVDGLISKLELNIDAKTAGNVSFAFTGGDSNGLVLTPYAIGANGANFYNAFNGTFKSVTISFLDGATASDVSQVRVTAIPAVPEPATWAMMLLGLGAVGASLRRRTRNAGPALA</sequence>
<reference evidence="2 3" key="1">
    <citation type="journal article" date="2019" name="Int. J. Syst. Evol. Microbiol.">
        <title>The Global Catalogue of Microorganisms (GCM) 10K type strain sequencing project: providing services to taxonomists for standard genome sequencing and annotation.</title>
        <authorList>
            <consortium name="The Broad Institute Genomics Platform"/>
            <consortium name="The Broad Institute Genome Sequencing Center for Infectious Disease"/>
            <person name="Wu L."/>
            <person name="Ma J."/>
        </authorList>
    </citation>
    <scope>NUCLEOTIDE SEQUENCE [LARGE SCALE GENOMIC DNA]</scope>
    <source>
        <strain evidence="2 3">JCM 15910</strain>
    </source>
</reference>
<dbReference type="NCBIfam" id="TIGR02595">
    <property type="entry name" value="PEP_CTERM"/>
    <property type="match status" value="1"/>
</dbReference>
<evidence type="ECO:0000313" key="3">
    <source>
        <dbReference type="Proteomes" id="UP001500738"/>
    </source>
</evidence>
<organism evidence="2 3">
    <name type="scientific">Sphingopyxis soli</name>
    <dbReference type="NCBI Taxonomy" id="592051"/>
    <lineage>
        <taxon>Bacteria</taxon>
        <taxon>Pseudomonadati</taxon>
        <taxon>Pseudomonadota</taxon>
        <taxon>Alphaproteobacteria</taxon>
        <taxon>Sphingomonadales</taxon>
        <taxon>Sphingomonadaceae</taxon>
        <taxon>Sphingopyxis</taxon>
    </lineage>
</organism>
<evidence type="ECO:0000259" key="1">
    <source>
        <dbReference type="Pfam" id="PF07589"/>
    </source>
</evidence>
<dbReference type="NCBIfam" id="NF035944">
    <property type="entry name" value="PEPxxWA-CTERM"/>
    <property type="match status" value="1"/>
</dbReference>
<dbReference type="EMBL" id="BAAAFE010000003">
    <property type="protein sequence ID" value="GAA0861872.1"/>
    <property type="molecule type" value="Genomic_DNA"/>
</dbReference>
<proteinExistence type="predicted"/>
<accession>A0ABN1LY49</accession>
<dbReference type="RefSeq" id="WP_215354013.1">
    <property type="nucleotide sequence ID" value="NZ_BAAAFE010000003.1"/>
</dbReference>
<dbReference type="InterPro" id="IPR013424">
    <property type="entry name" value="Ice-binding_C"/>
</dbReference>
<protein>
    <recommendedName>
        <fullName evidence="1">Ice-binding protein C-terminal domain-containing protein</fullName>
    </recommendedName>
</protein>
<dbReference type="Proteomes" id="UP001500738">
    <property type="component" value="Unassembled WGS sequence"/>
</dbReference>